<dbReference type="InterPro" id="IPR043519">
    <property type="entry name" value="NT_sf"/>
</dbReference>
<keyword evidence="7" id="KW-0067">ATP-binding</keyword>
<evidence type="ECO:0000259" key="10">
    <source>
        <dbReference type="Pfam" id="PF01909"/>
    </source>
</evidence>
<evidence type="ECO:0000256" key="1">
    <source>
        <dbReference type="ARBA" id="ARBA00001946"/>
    </source>
</evidence>
<protein>
    <recommendedName>
        <fullName evidence="10">Polymerase nucleotidyl transferase domain-containing protein</fullName>
    </recommendedName>
</protein>
<keyword evidence="4" id="KW-0548">Nucleotidyltransferase</keyword>
<keyword evidence="2" id="KW-1277">Toxin-antitoxin system</keyword>
<keyword evidence="3" id="KW-0808">Transferase</keyword>
<dbReference type="Gene3D" id="3.30.460.10">
    <property type="entry name" value="Beta Polymerase, domain 2"/>
    <property type="match status" value="1"/>
</dbReference>
<dbReference type="STRING" id="28234.SAMN04488588_0476"/>
<proteinExistence type="inferred from homology"/>
<dbReference type="Pfam" id="PF01909">
    <property type="entry name" value="NTP_transf_2"/>
    <property type="match status" value="1"/>
</dbReference>
<evidence type="ECO:0000256" key="3">
    <source>
        <dbReference type="ARBA" id="ARBA00022679"/>
    </source>
</evidence>
<evidence type="ECO:0000256" key="7">
    <source>
        <dbReference type="ARBA" id="ARBA00022840"/>
    </source>
</evidence>
<gene>
    <name evidence="11" type="ORF">SAMN04488588_0476</name>
</gene>
<comment type="similarity">
    <text evidence="9">Belongs to the MntA antitoxin family.</text>
</comment>
<evidence type="ECO:0000256" key="2">
    <source>
        <dbReference type="ARBA" id="ARBA00022649"/>
    </source>
</evidence>
<keyword evidence="12" id="KW-1185">Reference proteome</keyword>
<sequence length="99" mass="11454">MDKYKIISILRDNISFIKNKYGISKIGIFGSYSKNTQTDNSDIDLIIKFEKPIGLKYFELIDFLEEKLGKNVDVITEKGLEQIRIKSVSDSIRNEITYV</sequence>
<evidence type="ECO:0000313" key="11">
    <source>
        <dbReference type="EMBL" id="SDC15966.1"/>
    </source>
</evidence>
<evidence type="ECO:0000256" key="9">
    <source>
        <dbReference type="ARBA" id="ARBA00038276"/>
    </source>
</evidence>
<organism evidence="11 12">
    <name type="scientific">Geotoga petraea</name>
    <dbReference type="NCBI Taxonomy" id="28234"/>
    <lineage>
        <taxon>Bacteria</taxon>
        <taxon>Thermotogati</taxon>
        <taxon>Thermotogota</taxon>
        <taxon>Thermotogae</taxon>
        <taxon>Petrotogales</taxon>
        <taxon>Petrotogaceae</taxon>
        <taxon>Geotoga</taxon>
    </lineage>
</organism>
<reference evidence="11 12" key="1">
    <citation type="submission" date="2016-10" db="EMBL/GenBank/DDBJ databases">
        <authorList>
            <person name="de Groot N.N."/>
        </authorList>
    </citation>
    <scope>NUCLEOTIDE SEQUENCE [LARGE SCALE GENOMIC DNA]</scope>
    <source>
        <strain evidence="11 12">WG14</strain>
    </source>
</reference>
<name>A0A1G6JDH4_9BACT</name>
<dbReference type="RefSeq" id="WP_091402498.1">
    <property type="nucleotide sequence ID" value="NZ_FMYV01000002.1"/>
</dbReference>
<dbReference type="GO" id="GO:0046872">
    <property type="term" value="F:metal ion binding"/>
    <property type="evidence" value="ECO:0007669"/>
    <property type="project" value="UniProtKB-KW"/>
</dbReference>
<comment type="cofactor">
    <cofactor evidence="1">
        <name>Mg(2+)</name>
        <dbReference type="ChEBI" id="CHEBI:18420"/>
    </cofactor>
</comment>
<evidence type="ECO:0000256" key="5">
    <source>
        <dbReference type="ARBA" id="ARBA00022723"/>
    </source>
</evidence>
<evidence type="ECO:0000256" key="4">
    <source>
        <dbReference type="ARBA" id="ARBA00022695"/>
    </source>
</evidence>
<feature type="domain" description="Polymerase nucleotidyl transferase" evidence="10">
    <location>
        <begin position="15"/>
        <end position="95"/>
    </location>
</feature>
<keyword evidence="6" id="KW-0547">Nucleotide-binding</keyword>
<accession>A0A1G6JDH4</accession>
<dbReference type="Proteomes" id="UP000199322">
    <property type="component" value="Unassembled WGS sequence"/>
</dbReference>
<dbReference type="GO" id="GO:0005524">
    <property type="term" value="F:ATP binding"/>
    <property type="evidence" value="ECO:0007669"/>
    <property type="project" value="UniProtKB-KW"/>
</dbReference>
<keyword evidence="5" id="KW-0479">Metal-binding</keyword>
<dbReference type="GO" id="GO:0016779">
    <property type="term" value="F:nucleotidyltransferase activity"/>
    <property type="evidence" value="ECO:0007669"/>
    <property type="project" value="UniProtKB-KW"/>
</dbReference>
<dbReference type="SUPFAM" id="SSF81301">
    <property type="entry name" value="Nucleotidyltransferase"/>
    <property type="match status" value="1"/>
</dbReference>
<dbReference type="InterPro" id="IPR052038">
    <property type="entry name" value="Type-VII_TA_antitoxin"/>
</dbReference>
<dbReference type="InterPro" id="IPR002934">
    <property type="entry name" value="Polymerase_NTP_transf_dom"/>
</dbReference>
<dbReference type="EMBL" id="FMYV01000002">
    <property type="protein sequence ID" value="SDC15966.1"/>
    <property type="molecule type" value="Genomic_DNA"/>
</dbReference>
<dbReference type="AlphaFoldDB" id="A0A1G6JDH4"/>
<keyword evidence="8" id="KW-0460">Magnesium</keyword>
<dbReference type="PANTHER" id="PTHR33571">
    <property type="entry name" value="SSL8005 PROTEIN"/>
    <property type="match status" value="1"/>
</dbReference>
<evidence type="ECO:0000313" key="12">
    <source>
        <dbReference type="Proteomes" id="UP000199322"/>
    </source>
</evidence>
<evidence type="ECO:0000256" key="6">
    <source>
        <dbReference type="ARBA" id="ARBA00022741"/>
    </source>
</evidence>
<dbReference type="CDD" id="cd05403">
    <property type="entry name" value="NT_KNTase_like"/>
    <property type="match status" value="1"/>
</dbReference>
<evidence type="ECO:0000256" key="8">
    <source>
        <dbReference type="ARBA" id="ARBA00022842"/>
    </source>
</evidence>
<dbReference type="PANTHER" id="PTHR33571:SF14">
    <property type="entry name" value="PROTEIN ADENYLYLTRANSFERASE MJ0435-RELATED"/>
    <property type="match status" value="1"/>
</dbReference>